<dbReference type="Pfam" id="PF00675">
    <property type="entry name" value="Peptidase_M16"/>
    <property type="match status" value="1"/>
</dbReference>
<dbReference type="STRING" id="33097.A0A150GFC0"/>
<organism evidence="10 11">
    <name type="scientific">Gonium pectorale</name>
    <name type="common">Green alga</name>
    <dbReference type="NCBI Taxonomy" id="33097"/>
    <lineage>
        <taxon>Eukaryota</taxon>
        <taxon>Viridiplantae</taxon>
        <taxon>Chlorophyta</taxon>
        <taxon>core chlorophytes</taxon>
        <taxon>Chlorophyceae</taxon>
        <taxon>CS clade</taxon>
        <taxon>Chlamydomonadales</taxon>
        <taxon>Volvocaceae</taxon>
        <taxon>Gonium</taxon>
    </lineage>
</organism>
<evidence type="ECO:0000256" key="6">
    <source>
        <dbReference type="ARBA" id="ARBA00022833"/>
    </source>
</evidence>
<evidence type="ECO:0000256" key="4">
    <source>
        <dbReference type="ARBA" id="ARBA00022723"/>
    </source>
</evidence>
<dbReference type="OrthoDB" id="952271at2759"/>
<keyword evidence="5" id="KW-0378">Hydrolase</keyword>
<evidence type="ECO:0000256" key="2">
    <source>
        <dbReference type="ARBA" id="ARBA00007261"/>
    </source>
</evidence>
<dbReference type="PANTHER" id="PTHR43690">
    <property type="entry name" value="NARDILYSIN"/>
    <property type="match status" value="1"/>
</dbReference>
<dbReference type="GO" id="GO:0005739">
    <property type="term" value="C:mitochondrion"/>
    <property type="evidence" value="ECO:0007669"/>
    <property type="project" value="TreeGrafter"/>
</dbReference>
<keyword evidence="3" id="KW-0645">Protease</keyword>
<feature type="domain" description="Peptidase M16 N-terminal" evidence="9">
    <location>
        <begin position="58"/>
        <end position="194"/>
    </location>
</feature>
<comment type="caution">
    <text evidence="10">The sequence shown here is derived from an EMBL/GenBank/DDBJ whole genome shotgun (WGS) entry which is preliminary data.</text>
</comment>
<dbReference type="InterPro" id="IPR050626">
    <property type="entry name" value="Peptidase_M16"/>
</dbReference>
<evidence type="ECO:0000256" key="5">
    <source>
        <dbReference type="ARBA" id="ARBA00022801"/>
    </source>
</evidence>
<evidence type="ECO:0000256" key="1">
    <source>
        <dbReference type="ARBA" id="ARBA00001947"/>
    </source>
</evidence>
<reference evidence="11" key="1">
    <citation type="journal article" date="2016" name="Nat. Commun.">
        <title>The Gonium pectorale genome demonstrates co-option of cell cycle regulation during the evolution of multicellularity.</title>
        <authorList>
            <person name="Hanschen E.R."/>
            <person name="Marriage T.N."/>
            <person name="Ferris P.J."/>
            <person name="Hamaji T."/>
            <person name="Toyoda A."/>
            <person name="Fujiyama A."/>
            <person name="Neme R."/>
            <person name="Noguchi H."/>
            <person name="Minakuchi Y."/>
            <person name="Suzuki M."/>
            <person name="Kawai-Toyooka H."/>
            <person name="Smith D.R."/>
            <person name="Sparks H."/>
            <person name="Anderson J."/>
            <person name="Bakaric R."/>
            <person name="Luria V."/>
            <person name="Karger A."/>
            <person name="Kirschner M.W."/>
            <person name="Durand P.M."/>
            <person name="Michod R.E."/>
            <person name="Nozaki H."/>
            <person name="Olson B.J."/>
        </authorList>
    </citation>
    <scope>NUCLEOTIDE SEQUENCE [LARGE SCALE GENOMIC DNA]</scope>
    <source>
        <strain evidence="11">NIES-2863</strain>
    </source>
</reference>
<dbReference type="FunFam" id="3.30.830.10:FF:000012">
    <property type="entry name" value="Protease 3"/>
    <property type="match status" value="1"/>
</dbReference>
<dbReference type="AlphaFoldDB" id="A0A150GFC0"/>
<protein>
    <recommendedName>
        <fullName evidence="9">Peptidase M16 N-terminal domain-containing protein</fullName>
    </recommendedName>
</protein>
<dbReference type="GO" id="GO:0051603">
    <property type="term" value="P:proteolysis involved in protein catabolic process"/>
    <property type="evidence" value="ECO:0007669"/>
    <property type="project" value="TreeGrafter"/>
</dbReference>
<dbReference type="EMBL" id="LSYV01000028">
    <property type="protein sequence ID" value="KXZ48518.1"/>
    <property type="molecule type" value="Genomic_DNA"/>
</dbReference>
<dbReference type="InterPro" id="IPR011249">
    <property type="entry name" value="Metalloenz_LuxS/M16"/>
</dbReference>
<dbReference type="GO" id="GO:0043171">
    <property type="term" value="P:peptide catabolic process"/>
    <property type="evidence" value="ECO:0007669"/>
    <property type="project" value="TreeGrafter"/>
</dbReference>
<evidence type="ECO:0000256" key="3">
    <source>
        <dbReference type="ARBA" id="ARBA00022670"/>
    </source>
</evidence>
<dbReference type="PANTHER" id="PTHR43690:SF18">
    <property type="entry name" value="INSULIN-DEGRADING ENZYME-RELATED"/>
    <property type="match status" value="1"/>
</dbReference>
<feature type="region of interest" description="Disordered" evidence="8">
    <location>
        <begin position="1"/>
        <end position="32"/>
    </location>
</feature>
<evidence type="ECO:0000256" key="8">
    <source>
        <dbReference type="SAM" id="MobiDB-lite"/>
    </source>
</evidence>
<keyword evidence="11" id="KW-1185">Reference proteome</keyword>
<dbReference type="SUPFAM" id="SSF63411">
    <property type="entry name" value="LuxS/MPP-like metallohydrolase"/>
    <property type="match status" value="1"/>
</dbReference>
<dbReference type="InterPro" id="IPR011765">
    <property type="entry name" value="Pept_M16_N"/>
</dbReference>
<comment type="cofactor">
    <cofactor evidence="1">
        <name>Zn(2+)</name>
        <dbReference type="ChEBI" id="CHEBI:29105"/>
    </cofactor>
</comment>
<keyword evidence="6" id="KW-0862">Zinc</keyword>
<dbReference type="Proteomes" id="UP000075714">
    <property type="component" value="Unassembled WGS sequence"/>
</dbReference>
<dbReference type="GO" id="GO:0046872">
    <property type="term" value="F:metal ion binding"/>
    <property type="evidence" value="ECO:0007669"/>
    <property type="project" value="UniProtKB-KW"/>
</dbReference>
<evidence type="ECO:0000259" key="9">
    <source>
        <dbReference type="Pfam" id="PF00675"/>
    </source>
</evidence>
<dbReference type="Gene3D" id="3.30.830.10">
    <property type="entry name" value="Metalloenzyme, LuxS/M16 peptidase-like"/>
    <property type="match status" value="1"/>
</dbReference>
<dbReference type="GO" id="GO:0004222">
    <property type="term" value="F:metalloendopeptidase activity"/>
    <property type="evidence" value="ECO:0007669"/>
    <property type="project" value="TreeGrafter"/>
</dbReference>
<dbReference type="GO" id="GO:0005829">
    <property type="term" value="C:cytosol"/>
    <property type="evidence" value="ECO:0007669"/>
    <property type="project" value="TreeGrafter"/>
</dbReference>
<proteinExistence type="inferred from homology"/>
<gene>
    <name evidence="10" type="ORF">GPECTOR_27g689</name>
</gene>
<sequence length="206" mass="22420">MSAPSAASAHHRQAPADEEPQQQPAPATASLGATDVVITKSANDDMEYRHLVLPNGLRVLLVSDPTADKAGAAMDVCVGSMCDPDHLPGLAHFTEHMLFYSSEKYPVEDEYTKFISDRGGSTNAYTSAEHTNYHFDINWESLEGALDRFAQFFIAPTISADGIEREVLAVDSEHGKNLSSDAWRKSQVNKATANGRHPWARFSTGA</sequence>
<accession>A0A150GFC0</accession>
<evidence type="ECO:0000256" key="7">
    <source>
        <dbReference type="ARBA" id="ARBA00023049"/>
    </source>
</evidence>
<evidence type="ECO:0000313" key="10">
    <source>
        <dbReference type="EMBL" id="KXZ48518.1"/>
    </source>
</evidence>
<comment type="similarity">
    <text evidence="2">Belongs to the peptidase M16 family.</text>
</comment>
<evidence type="ECO:0000313" key="11">
    <source>
        <dbReference type="Proteomes" id="UP000075714"/>
    </source>
</evidence>
<name>A0A150GFC0_GONPE</name>
<keyword evidence="4" id="KW-0479">Metal-binding</keyword>
<keyword evidence="7" id="KW-0482">Metalloprotease</keyword>